<comment type="caution">
    <text evidence="2">The sequence shown here is derived from an EMBL/GenBank/DDBJ whole genome shotgun (WGS) entry which is preliminary data.</text>
</comment>
<dbReference type="Proteomes" id="UP000696485">
    <property type="component" value="Unassembled WGS sequence"/>
</dbReference>
<feature type="region of interest" description="Disordered" evidence="1">
    <location>
        <begin position="720"/>
        <end position="754"/>
    </location>
</feature>
<feature type="compositionally biased region" description="Polar residues" evidence="1">
    <location>
        <begin position="667"/>
        <end position="677"/>
    </location>
</feature>
<dbReference type="EMBL" id="JAAAUY010000885">
    <property type="protein sequence ID" value="KAF9325699.1"/>
    <property type="molecule type" value="Genomic_DNA"/>
</dbReference>
<feature type="region of interest" description="Disordered" evidence="1">
    <location>
        <begin position="346"/>
        <end position="383"/>
    </location>
</feature>
<feature type="compositionally biased region" description="Basic and acidic residues" evidence="1">
    <location>
        <begin position="735"/>
        <end position="748"/>
    </location>
</feature>
<dbReference type="AlphaFoldDB" id="A0A9P5SF99"/>
<gene>
    <name evidence="2" type="ORF">BG006_010829</name>
</gene>
<dbReference type="Gene3D" id="3.80.10.10">
    <property type="entry name" value="Ribonuclease Inhibitor"/>
    <property type="match status" value="1"/>
</dbReference>
<proteinExistence type="predicted"/>
<dbReference type="SUPFAM" id="SSF52047">
    <property type="entry name" value="RNI-like"/>
    <property type="match status" value="1"/>
</dbReference>
<accession>A0A9P5SF99</accession>
<evidence type="ECO:0000313" key="3">
    <source>
        <dbReference type="Proteomes" id="UP000696485"/>
    </source>
</evidence>
<protein>
    <submittedName>
        <fullName evidence="2">Uncharacterized protein</fullName>
    </submittedName>
</protein>
<feature type="compositionally biased region" description="Basic and acidic residues" evidence="1">
    <location>
        <begin position="699"/>
        <end position="708"/>
    </location>
</feature>
<feature type="compositionally biased region" description="Low complexity" evidence="1">
    <location>
        <begin position="682"/>
        <end position="696"/>
    </location>
</feature>
<evidence type="ECO:0000313" key="2">
    <source>
        <dbReference type="EMBL" id="KAF9325699.1"/>
    </source>
</evidence>
<feature type="region of interest" description="Disordered" evidence="1">
    <location>
        <begin position="557"/>
        <end position="588"/>
    </location>
</feature>
<keyword evidence="3" id="KW-1185">Reference proteome</keyword>
<feature type="compositionally biased region" description="Polar residues" evidence="1">
    <location>
        <begin position="482"/>
        <end position="491"/>
    </location>
</feature>
<feature type="region of interest" description="Disordered" evidence="1">
    <location>
        <begin position="478"/>
        <end position="497"/>
    </location>
</feature>
<feature type="compositionally biased region" description="Low complexity" evidence="1">
    <location>
        <begin position="646"/>
        <end position="660"/>
    </location>
</feature>
<reference evidence="2" key="1">
    <citation type="journal article" date="2020" name="Fungal Divers.">
        <title>Resolving the Mortierellaceae phylogeny through synthesis of multi-gene phylogenetics and phylogenomics.</title>
        <authorList>
            <person name="Vandepol N."/>
            <person name="Liber J."/>
            <person name="Desiro A."/>
            <person name="Na H."/>
            <person name="Kennedy M."/>
            <person name="Barry K."/>
            <person name="Grigoriev I.V."/>
            <person name="Miller A.N."/>
            <person name="O'Donnell K."/>
            <person name="Stajich J.E."/>
            <person name="Bonito G."/>
        </authorList>
    </citation>
    <scope>NUCLEOTIDE SEQUENCE</scope>
    <source>
        <strain evidence="2">NVP1</strain>
    </source>
</reference>
<feature type="region of interest" description="Disordered" evidence="1">
    <location>
        <begin position="631"/>
        <end position="708"/>
    </location>
</feature>
<feature type="compositionally biased region" description="Polar residues" evidence="1">
    <location>
        <begin position="355"/>
        <end position="364"/>
    </location>
</feature>
<sequence length="754" mass="83914">MSLQHRKRQLEDLNLIKTRHSPSHFPSLFSLAVKSCVHHIQIFATFDGLPFDPFGKAILNAFLDASSKWRLTTEQRQVGILLLSEAYGDLLGPEYTGLQCGLPTDIPFLDHFSHCLVYLDLSDASDSEEDGSSLTDSDMAGLSCLLHLRILDLSGLKIGDTGLSHLVRSISFGSGPVGLEYLNLAGTDVTDQGLAKLYARKGLAGEYHPANMVFKRLLGLDVTGTRVQEEAAIGMFPMMLGPSSGKIHDSAIYQLGWKRLDRDTQLFPTVTTASKSSRAKAKCYLEPENNTSPIKKWVDRFNDQPQRLVFGQKPDLVGKDGLGLSECLALAKMGQLYLVQAPDSPPLFRHKEQRQPPSSENQSHGRNRRGRRRGRGRLSKKFRDELESVSAAAHEKDKIPEDVEEMYNLIMYQRILDVVRVYFYAARDTQMRTGSLSTKWPRLAFVRSRSDVDKHLQHGGTMGTKKAVRTGDVDRERKNFDRTSTGSSTAKIRSRADGEAKKISPHAIFQSLTLSAGPKLEDLLNAGYHEPKIETNEPNPKRIRTLFHPAVKEDKEVCSTSSAPFGRGSGRIDNNLPTRRKRHGIGGGVSNLLSQPFLKPKDQISMSNIYFGDATPPQTPLQTPFQDIKPVFTKLPNDPFRRPGISATSSTGTGKKPTSANLLKNWIQASTPSSPTPKQILPSKAASSSAKTSSPSITREFHYSDKKKDAVSLHRWIREGTAKSAEKQPGQVVRIDPREERQRSKDEEYMFLEQ</sequence>
<feature type="compositionally biased region" description="Basic residues" evidence="1">
    <location>
        <begin position="365"/>
        <end position="380"/>
    </location>
</feature>
<organism evidence="2 3">
    <name type="scientific">Podila minutissima</name>
    <dbReference type="NCBI Taxonomy" id="64525"/>
    <lineage>
        <taxon>Eukaryota</taxon>
        <taxon>Fungi</taxon>
        <taxon>Fungi incertae sedis</taxon>
        <taxon>Mucoromycota</taxon>
        <taxon>Mortierellomycotina</taxon>
        <taxon>Mortierellomycetes</taxon>
        <taxon>Mortierellales</taxon>
        <taxon>Mortierellaceae</taxon>
        <taxon>Podila</taxon>
    </lineage>
</organism>
<evidence type="ECO:0000256" key="1">
    <source>
        <dbReference type="SAM" id="MobiDB-lite"/>
    </source>
</evidence>
<dbReference type="InterPro" id="IPR032675">
    <property type="entry name" value="LRR_dom_sf"/>
</dbReference>
<name>A0A9P5SF99_9FUNG</name>